<protein>
    <submittedName>
        <fullName evidence="1">Uncharacterized protein</fullName>
    </submittedName>
</protein>
<dbReference type="STRING" id="583356.Igag_1131"/>
<proteinExistence type="predicted"/>
<gene>
    <name evidence="1" type="ordered locus">Igag_1131</name>
</gene>
<evidence type="ECO:0000313" key="1">
    <source>
        <dbReference type="EMBL" id="ADM27943.1"/>
    </source>
</evidence>
<sequence>MATDISWFLERFNPEKHKRLFLDVPQDMSRDDIKNIMYRAIKAFRKAIVEYLSRYRGYRIAKHILIEPEKYGPTPEIIWMRFIDEKMVHIIIGDSTILSIDKDSEKIFIENLEKYLKSQGFLEASAFLIDIDRYVYTSIRRVVYCKCRLP</sequence>
<keyword evidence="2" id="KW-1185">Reference proteome</keyword>
<dbReference type="Proteomes" id="UP000001304">
    <property type="component" value="Chromosome"/>
</dbReference>
<accession>E0SNZ7</accession>
<evidence type="ECO:0000313" key="2">
    <source>
        <dbReference type="Proteomes" id="UP000001304"/>
    </source>
</evidence>
<dbReference type="KEGG" id="iag:Igag_1131"/>
<dbReference type="EMBL" id="CP002098">
    <property type="protein sequence ID" value="ADM27943.1"/>
    <property type="molecule type" value="Genomic_DNA"/>
</dbReference>
<name>E0SNZ7_IGNAA</name>
<dbReference type="AlphaFoldDB" id="E0SNZ7"/>
<dbReference type="HOGENOM" id="CLU_1736391_0_0_2"/>
<reference evidence="1 2" key="1">
    <citation type="journal article" date="2010" name="Stand. Genomic Sci.">
        <title>Complete genome sequence of Ignisphaera aggregans type strain (AQ1.S1).</title>
        <authorList>
            <person name="Goker M."/>
            <person name="Held B."/>
            <person name="Lapidus A."/>
            <person name="Nolan M."/>
            <person name="Spring S."/>
            <person name="Yasawong M."/>
            <person name="Lucas S."/>
            <person name="Glavina Del Rio T."/>
            <person name="Tice H."/>
            <person name="Cheng J.F."/>
            <person name="Goodwin L."/>
            <person name="Tapia R."/>
            <person name="Pitluck S."/>
            <person name="Liolios K."/>
            <person name="Ivanova N."/>
            <person name="Mavromatis K."/>
            <person name="Mikhailova N."/>
            <person name="Pati A."/>
            <person name="Chen A."/>
            <person name="Palaniappan K."/>
            <person name="Brambilla E."/>
            <person name="Land M."/>
            <person name="Hauser L."/>
            <person name="Chang Y.J."/>
            <person name="Jeffries C.D."/>
            <person name="Brettin T."/>
            <person name="Detter J.C."/>
            <person name="Han C."/>
            <person name="Rohde M."/>
            <person name="Sikorski J."/>
            <person name="Woyke T."/>
            <person name="Bristow J."/>
            <person name="Eisen J.A."/>
            <person name="Markowitz V."/>
            <person name="Hugenholtz P."/>
            <person name="Kyrpides N.C."/>
            <person name="Klenk H.P."/>
        </authorList>
    </citation>
    <scope>NUCLEOTIDE SEQUENCE [LARGE SCALE GENOMIC DNA]</scope>
    <source>
        <strain evidence="2">DSM 17230 / JCM 13409 / AQ1.S1</strain>
    </source>
</reference>
<dbReference type="BioCyc" id="IAGG583356:GHAH-1113-MONOMER"/>
<organism evidence="1 2">
    <name type="scientific">Ignisphaera aggregans (strain DSM 17230 / JCM 13409 / AQ1.S1)</name>
    <dbReference type="NCBI Taxonomy" id="583356"/>
    <lineage>
        <taxon>Archaea</taxon>
        <taxon>Thermoproteota</taxon>
        <taxon>Thermoprotei</taxon>
        <taxon>Desulfurococcales</taxon>
        <taxon>Desulfurococcaceae</taxon>
        <taxon>Ignisphaera</taxon>
    </lineage>
</organism>